<sequence length="757" mass="85783">CLPVEHRVSMSPSLARSAPSELNHWWSQLRFRLQNKKGWNEMLDETFLLYTKHINDIPLFYAAKKNSVGCIKKLLSCASTNIFERGSLGETALHVAVMNDNLEAAVALMDGAPELINEPMTSDLFQGVTPLHIAVVNQNINLVHHLISRGGDVATPRVTGLYFRKRIGGLIYYGEHILSFAACAGNEDIISMVIDAGASTRVQDYRGNTVLHILVLQPTKTIACQAIDLIMARDAELDQSVPLDMVPNYRGLTPFKLAAKEGNIVAFQHLVNKRRLVQWSLGPLTSNLYDLTEIDSWADNMSVLELIVGSHQREARGILEVTPVRQLVSLKWNLYGKHYFRLLLLLYLLYIGTFTLCCAYRPLKDAPENYTKSDMDKTIRVQKSLNESYVTHEDNLRLAGEIISVLGALVILLLEIPDILRVGAKRYFGQTALGGPFHVILYVKARPSGKNQALWCEISFNLSAVVLSSISYACLVVLLCVFRACEVQGEAVVMAVCLVLGWCNVMFFARGFEMLGPYVIMIQKIIFGDLTKFMWLSFIVLIGFSTSLWMVYMTQEPESIPAYRSFPITLFSQFELSVGLIDLPVDHTIATPPIVHVLHCTFSVVSYILLLNLLIAMMSDTHWRVAQERDELWRTQVVATTLMLERRLPRCLWPRLGVCGLNYGLRERWYLRVEDRNDPMLQKMRRYIKAFSKDDEKEEKTDTTKGSMSGTPKLRPKNRGFNNRKSLTGWQMIRHSALGLEMGQDFDLEDDQDIKYV</sequence>
<dbReference type="EMBL" id="CM024804">
    <property type="protein sequence ID" value="KAG8009986.1"/>
    <property type="molecule type" value="Genomic_DNA"/>
</dbReference>
<proteinExistence type="predicted"/>
<reference evidence="1" key="1">
    <citation type="submission" date="2020-04" db="EMBL/GenBank/DDBJ databases">
        <title>A chromosome-scale assembly and high-density genetic map of the yellow drum (Nibea albiflora) genome.</title>
        <authorList>
            <person name="Xu D."/>
            <person name="Zhang W."/>
            <person name="Chen R."/>
            <person name="Tan P."/>
            <person name="Wang L."/>
            <person name="Song H."/>
            <person name="Tian L."/>
            <person name="Zhu Q."/>
            <person name="Wang B."/>
        </authorList>
    </citation>
    <scope>NUCLEOTIDE SEQUENCE</scope>
    <source>
        <strain evidence="1">ZJHYS-2018</strain>
    </source>
</reference>
<keyword evidence="1" id="KW-0675">Receptor</keyword>
<name>A0ACB7F6P3_NIBAL</name>
<dbReference type="Proteomes" id="UP000805704">
    <property type="component" value="Chromosome 16"/>
</dbReference>
<keyword evidence="2" id="KW-1185">Reference proteome</keyword>
<protein>
    <submittedName>
        <fullName evidence="1">Transient receptor potential cation channel subfamily V member 5</fullName>
    </submittedName>
</protein>
<accession>A0ACB7F6P3</accession>
<organism evidence="1 2">
    <name type="scientific">Nibea albiflora</name>
    <name type="common">Yellow drum</name>
    <name type="synonym">Corvina albiflora</name>
    <dbReference type="NCBI Taxonomy" id="240163"/>
    <lineage>
        <taxon>Eukaryota</taxon>
        <taxon>Metazoa</taxon>
        <taxon>Chordata</taxon>
        <taxon>Craniata</taxon>
        <taxon>Vertebrata</taxon>
        <taxon>Euteleostomi</taxon>
        <taxon>Actinopterygii</taxon>
        <taxon>Neopterygii</taxon>
        <taxon>Teleostei</taxon>
        <taxon>Neoteleostei</taxon>
        <taxon>Acanthomorphata</taxon>
        <taxon>Eupercaria</taxon>
        <taxon>Sciaenidae</taxon>
        <taxon>Nibea</taxon>
    </lineage>
</organism>
<evidence type="ECO:0000313" key="2">
    <source>
        <dbReference type="Proteomes" id="UP000805704"/>
    </source>
</evidence>
<feature type="non-terminal residue" evidence="1">
    <location>
        <position position="1"/>
    </location>
</feature>
<comment type="caution">
    <text evidence="1">The sequence shown here is derived from an EMBL/GenBank/DDBJ whole genome shotgun (WGS) entry which is preliminary data.</text>
</comment>
<gene>
    <name evidence="1" type="primary">TRPV5</name>
    <name evidence="1" type="ORF">GBF38_014109</name>
</gene>
<evidence type="ECO:0000313" key="1">
    <source>
        <dbReference type="EMBL" id="KAG8009986.1"/>
    </source>
</evidence>